<evidence type="ECO:0000313" key="3">
    <source>
        <dbReference type="Proteomes" id="UP000010478"/>
    </source>
</evidence>
<dbReference type="SUPFAM" id="SSF160631">
    <property type="entry name" value="SMI1/KNR4-like"/>
    <property type="match status" value="1"/>
</dbReference>
<sequence length="172" mass="19736">MKRFQSSLKSMDIVEFRGISFVVATPPLQPISIQDLSAIEDCLGFLFPEDYRAFVNTLGLGETDLSIRTLPPQEILDSYLSEVRGRLSGDWFWAKNPDVLTQAQAIECVPFFDSSSGDDILFHPSDLNRWFILPHEGEEAIVVHSFQELCDFYLRRSNDLQPPYKFYGYDDI</sequence>
<accession>K9VBA5</accession>
<dbReference type="AlphaFoldDB" id="K9VBA5"/>
<evidence type="ECO:0000313" key="2">
    <source>
        <dbReference type="EMBL" id="AFZ04692.1"/>
    </source>
</evidence>
<dbReference type="InterPro" id="IPR018958">
    <property type="entry name" value="Knr4/Smi1-like_dom"/>
</dbReference>
<organism evidence="2 3">
    <name type="scientific">Phormidium nigroviride PCC 7112</name>
    <dbReference type="NCBI Taxonomy" id="179408"/>
    <lineage>
        <taxon>Bacteria</taxon>
        <taxon>Bacillati</taxon>
        <taxon>Cyanobacteriota</taxon>
        <taxon>Cyanophyceae</taxon>
        <taxon>Oscillatoriophycideae</taxon>
        <taxon>Oscillatoriales</taxon>
        <taxon>Oscillatoriaceae</taxon>
        <taxon>Phormidium</taxon>
    </lineage>
</organism>
<keyword evidence="3" id="KW-1185">Reference proteome</keyword>
<evidence type="ECO:0000259" key="1">
    <source>
        <dbReference type="SMART" id="SM00860"/>
    </source>
</evidence>
<gene>
    <name evidence="2" type="ORF">Osc7112_0047</name>
</gene>
<dbReference type="HOGENOM" id="CLU_1553740_0_0_3"/>
<dbReference type="Pfam" id="PF09346">
    <property type="entry name" value="SMI1_KNR4"/>
    <property type="match status" value="1"/>
</dbReference>
<dbReference type="EMBL" id="CP003614">
    <property type="protein sequence ID" value="AFZ04692.1"/>
    <property type="molecule type" value="Genomic_DNA"/>
</dbReference>
<feature type="domain" description="Knr4/Smi1-like" evidence="1">
    <location>
        <begin position="30"/>
        <end position="133"/>
    </location>
</feature>
<protein>
    <submittedName>
        <fullName evidence="2">Cell wall assembly/cell proliferation coordinating protein, KNR4</fullName>
    </submittedName>
</protein>
<dbReference type="KEGG" id="oni:Osc7112_0047"/>
<dbReference type="InterPro" id="IPR037883">
    <property type="entry name" value="Knr4/Smi1-like_sf"/>
</dbReference>
<dbReference type="Proteomes" id="UP000010478">
    <property type="component" value="Chromosome"/>
</dbReference>
<proteinExistence type="predicted"/>
<reference evidence="2 3" key="1">
    <citation type="submission" date="2012-05" db="EMBL/GenBank/DDBJ databases">
        <title>Finished chromosome of genome of Oscillatoria sp. PCC 7112.</title>
        <authorList>
            <consortium name="US DOE Joint Genome Institute"/>
            <person name="Gugger M."/>
            <person name="Coursin T."/>
            <person name="Rippka R."/>
            <person name="Tandeau De Marsac N."/>
            <person name="Huntemann M."/>
            <person name="Wei C.-L."/>
            <person name="Han J."/>
            <person name="Detter J.C."/>
            <person name="Han C."/>
            <person name="Tapia R."/>
            <person name="Davenport K."/>
            <person name="Daligault H."/>
            <person name="Erkkila T."/>
            <person name="Gu W."/>
            <person name="Munk A.C.C."/>
            <person name="Teshima H."/>
            <person name="Xu Y."/>
            <person name="Chain P."/>
            <person name="Chen A."/>
            <person name="Krypides N."/>
            <person name="Mavromatis K."/>
            <person name="Markowitz V."/>
            <person name="Szeto E."/>
            <person name="Ivanova N."/>
            <person name="Mikhailova N."/>
            <person name="Ovchinnikova G."/>
            <person name="Pagani I."/>
            <person name="Pati A."/>
            <person name="Goodwin L."/>
            <person name="Peters L."/>
            <person name="Pitluck S."/>
            <person name="Woyke T."/>
            <person name="Kerfeld C."/>
        </authorList>
    </citation>
    <scope>NUCLEOTIDE SEQUENCE [LARGE SCALE GENOMIC DNA]</scope>
    <source>
        <strain evidence="2 3">PCC 7112</strain>
    </source>
</reference>
<dbReference type="eggNOG" id="ENOG5031WPY">
    <property type="taxonomic scope" value="Bacteria"/>
</dbReference>
<dbReference type="SMART" id="SM00860">
    <property type="entry name" value="SMI1_KNR4"/>
    <property type="match status" value="1"/>
</dbReference>
<name>K9VBA5_9CYAN</name>
<dbReference type="Gene3D" id="3.40.1580.10">
    <property type="entry name" value="SMI1/KNR4-like"/>
    <property type="match status" value="1"/>
</dbReference>